<evidence type="ECO:0000313" key="8">
    <source>
        <dbReference type="Proteomes" id="UP000291343"/>
    </source>
</evidence>
<dbReference type="GO" id="GO:0070006">
    <property type="term" value="F:metalloaminopeptidase activity"/>
    <property type="evidence" value="ECO:0007669"/>
    <property type="project" value="InterPro"/>
</dbReference>
<dbReference type="OrthoDB" id="10041421at2759"/>
<dbReference type="PRINTS" id="PR00481">
    <property type="entry name" value="LAMNOPPTDASE"/>
</dbReference>
<dbReference type="PROSITE" id="PS00631">
    <property type="entry name" value="CYTOSOL_AP"/>
    <property type="match status" value="1"/>
</dbReference>
<keyword evidence="2" id="KW-0031">Aminopeptidase</keyword>
<organism evidence="7 8">
    <name type="scientific">Laodelphax striatellus</name>
    <name type="common">Small brown planthopper</name>
    <name type="synonym">Delphax striatella</name>
    <dbReference type="NCBI Taxonomy" id="195883"/>
    <lineage>
        <taxon>Eukaryota</taxon>
        <taxon>Metazoa</taxon>
        <taxon>Ecdysozoa</taxon>
        <taxon>Arthropoda</taxon>
        <taxon>Hexapoda</taxon>
        <taxon>Insecta</taxon>
        <taxon>Pterygota</taxon>
        <taxon>Neoptera</taxon>
        <taxon>Paraneoptera</taxon>
        <taxon>Hemiptera</taxon>
        <taxon>Auchenorrhyncha</taxon>
        <taxon>Fulgoroidea</taxon>
        <taxon>Delphacidae</taxon>
        <taxon>Criomorphinae</taxon>
        <taxon>Laodelphax</taxon>
    </lineage>
</organism>
<dbReference type="InterPro" id="IPR011356">
    <property type="entry name" value="Leucine_aapep/pepB"/>
</dbReference>
<dbReference type="GO" id="GO:0030145">
    <property type="term" value="F:manganese ion binding"/>
    <property type="evidence" value="ECO:0007669"/>
    <property type="project" value="InterPro"/>
</dbReference>
<evidence type="ECO:0000256" key="3">
    <source>
        <dbReference type="ARBA" id="ARBA00022670"/>
    </source>
</evidence>
<dbReference type="CDD" id="cd00433">
    <property type="entry name" value="Peptidase_M17"/>
    <property type="match status" value="1"/>
</dbReference>
<proteinExistence type="inferred from homology"/>
<dbReference type="EMBL" id="QKKF02016774">
    <property type="protein sequence ID" value="RZF41316.1"/>
    <property type="molecule type" value="Genomic_DNA"/>
</dbReference>
<evidence type="ECO:0000256" key="1">
    <source>
        <dbReference type="ARBA" id="ARBA00009528"/>
    </source>
</evidence>
<evidence type="ECO:0000259" key="6">
    <source>
        <dbReference type="PROSITE" id="PS00631"/>
    </source>
</evidence>
<protein>
    <recommendedName>
        <fullName evidence="6">Cytosol aminopeptidase domain-containing protein</fullName>
    </recommendedName>
</protein>
<dbReference type="InterPro" id="IPR000819">
    <property type="entry name" value="Peptidase_M17_C"/>
</dbReference>
<keyword evidence="8" id="KW-1185">Reference proteome</keyword>
<comment type="caution">
    <text evidence="7">The sequence shown here is derived from an EMBL/GenBank/DDBJ whole genome shotgun (WGS) entry which is preliminary data.</text>
</comment>
<gene>
    <name evidence="7" type="ORF">LSTR_LSTR000030</name>
</gene>
<accession>A0A482X6Q2</accession>
<dbReference type="GO" id="GO:0005737">
    <property type="term" value="C:cytoplasm"/>
    <property type="evidence" value="ECO:0007669"/>
    <property type="project" value="InterPro"/>
</dbReference>
<dbReference type="GO" id="GO:0006508">
    <property type="term" value="P:proteolysis"/>
    <property type="evidence" value="ECO:0007669"/>
    <property type="project" value="UniProtKB-KW"/>
</dbReference>
<dbReference type="STRING" id="195883.A0A482X6Q2"/>
<comment type="similarity">
    <text evidence="1">Belongs to the peptidase M17 family.</text>
</comment>
<dbReference type="PANTHER" id="PTHR11963">
    <property type="entry name" value="LEUCINE AMINOPEPTIDASE-RELATED"/>
    <property type="match status" value="1"/>
</dbReference>
<sequence length="522" mass="56324">METGAYSISVPGFHYNIKDEKDINAEGYDCVVYTSAEPPNSESHPDAIKSTLIRASKLDDALFTEGGLLEVNLTAGRLVYSPTGPLTEYDDVRSYGEAVKRGILRAIKAGSKAPLLILPQSSAFAYTQLVCVLGALEALYLCIQFREDCPDKNPKIKSLGVWGYKGSNADSFFKYAVALENGRCVCRDIGGGDPERMAPPKVAEYVKKAFPANSGISIKVEQELSFLEKEYPLYAAVNRCASVVERHNGRVVYLSYDPGNATETLLLVGKGVTYDTGGADIKVGGCMAGMSRDKCGAAAVAGFIKVVSELKPANLKVIGALSMVRNSVGSNCYVADEVIVSRSKKRVRINNTDAEGRMIMADVLCYMKELAQNLPNPHLMTVATLTGHACLAAGDGYSIVMDNAVAREQKFSSKLQEAGQKIGNPFEISYLRREDFKLHKGQTPGDDLRQSNDVPSVRSPRGHQHPGAFLIMASGLDEFDLNSSKPMKYSHLDIAASSGSLPKEATGAPVLAFASYYLPVPV</sequence>
<dbReference type="Pfam" id="PF00883">
    <property type="entry name" value="Peptidase_M17"/>
    <property type="match status" value="1"/>
</dbReference>
<dbReference type="Proteomes" id="UP000291343">
    <property type="component" value="Unassembled WGS sequence"/>
</dbReference>
<evidence type="ECO:0000256" key="2">
    <source>
        <dbReference type="ARBA" id="ARBA00022438"/>
    </source>
</evidence>
<dbReference type="AlphaFoldDB" id="A0A482X6Q2"/>
<dbReference type="SMR" id="A0A482X6Q2"/>
<keyword evidence="4" id="KW-0378">Hydrolase</keyword>
<evidence type="ECO:0000256" key="5">
    <source>
        <dbReference type="SAM" id="MobiDB-lite"/>
    </source>
</evidence>
<evidence type="ECO:0000256" key="4">
    <source>
        <dbReference type="ARBA" id="ARBA00022801"/>
    </source>
</evidence>
<evidence type="ECO:0000313" key="7">
    <source>
        <dbReference type="EMBL" id="RZF41316.1"/>
    </source>
</evidence>
<keyword evidence="3" id="KW-0645">Protease</keyword>
<feature type="domain" description="Cytosol aminopeptidase" evidence="6">
    <location>
        <begin position="351"/>
        <end position="358"/>
    </location>
</feature>
<feature type="region of interest" description="Disordered" evidence="5">
    <location>
        <begin position="439"/>
        <end position="462"/>
    </location>
</feature>
<dbReference type="Gene3D" id="3.40.630.10">
    <property type="entry name" value="Zn peptidases"/>
    <property type="match status" value="1"/>
</dbReference>
<dbReference type="SUPFAM" id="SSF53187">
    <property type="entry name" value="Zn-dependent exopeptidases"/>
    <property type="match status" value="1"/>
</dbReference>
<dbReference type="FunCoup" id="A0A482X6Q2">
    <property type="interactions" value="478"/>
</dbReference>
<dbReference type="PANTHER" id="PTHR11963:SF48">
    <property type="entry name" value="DIPEPTIDASE B, ISOFORM A"/>
    <property type="match status" value="1"/>
</dbReference>
<dbReference type="InParanoid" id="A0A482X6Q2"/>
<name>A0A482X6Q2_LAOST</name>
<reference evidence="7 8" key="1">
    <citation type="journal article" date="2017" name="Gigascience">
        <title>Genome sequence of the small brown planthopper, Laodelphax striatellus.</title>
        <authorList>
            <person name="Zhu J."/>
            <person name="Jiang F."/>
            <person name="Wang X."/>
            <person name="Yang P."/>
            <person name="Bao Y."/>
            <person name="Zhao W."/>
            <person name="Wang W."/>
            <person name="Lu H."/>
            <person name="Wang Q."/>
            <person name="Cui N."/>
            <person name="Li J."/>
            <person name="Chen X."/>
            <person name="Luo L."/>
            <person name="Yu J."/>
            <person name="Kang L."/>
            <person name="Cui F."/>
        </authorList>
    </citation>
    <scope>NUCLEOTIDE SEQUENCE [LARGE SCALE GENOMIC DNA]</scope>
    <source>
        <strain evidence="7">Lst14</strain>
    </source>
</reference>